<gene>
    <name evidence="1" type="ORF">ED733_008986</name>
</gene>
<name>A0A5C6GQC6_METRR</name>
<organism evidence="1 2">
    <name type="scientific">Metarhizium rileyi (strain RCEF 4871)</name>
    <name type="common">Nomuraea rileyi</name>
    <dbReference type="NCBI Taxonomy" id="1649241"/>
    <lineage>
        <taxon>Eukaryota</taxon>
        <taxon>Fungi</taxon>
        <taxon>Dikarya</taxon>
        <taxon>Ascomycota</taxon>
        <taxon>Pezizomycotina</taxon>
        <taxon>Sordariomycetes</taxon>
        <taxon>Hypocreomycetidae</taxon>
        <taxon>Hypocreales</taxon>
        <taxon>Clavicipitaceae</taxon>
        <taxon>Metarhizium</taxon>
    </lineage>
</organism>
<comment type="caution">
    <text evidence="1">The sequence shown here is derived from an EMBL/GenBank/DDBJ whole genome shotgun (WGS) entry which is preliminary data.</text>
</comment>
<evidence type="ECO:0000313" key="1">
    <source>
        <dbReference type="EMBL" id="TWU79221.1"/>
    </source>
</evidence>
<dbReference type="AlphaFoldDB" id="A0A5C6GQC6"/>
<proteinExistence type="predicted"/>
<reference evidence="2" key="1">
    <citation type="submission" date="2018-12" db="EMBL/GenBank/DDBJ databases">
        <title>The complete genome of Metarhizium rileyi, a key fungal pathogen of Lepidoptera.</title>
        <authorList>
            <person name="Binneck E."/>
            <person name="Lastra C.C.L."/>
            <person name="Sosa-Gomez D.R."/>
        </authorList>
    </citation>
    <scope>NUCLEOTIDE SEQUENCE [LARGE SCALE GENOMIC DNA]</scope>
    <source>
        <strain evidence="2">Cep018-CH2</strain>
    </source>
</reference>
<protein>
    <submittedName>
        <fullName evidence="1">Uncharacterized protein</fullName>
    </submittedName>
</protein>
<evidence type="ECO:0000313" key="2">
    <source>
        <dbReference type="Proteomes" id="UP000317257"/>
    </source>
</evidence>
<dbReference type="Proteomes" id="UP000317257">
    <property type="component" value="Unassembled WGS sequence"/>
</dbReference>
<accession>A0A5C6GQC6</accession>
<dbReference type="EMBL" id="SBHS01000001">
    <property type="protein sequence ID" value="TWU79221.1"/>
    <property type="molecule type" value="Genomic_DNA"/>
</dbReference>
<sequence length="152" mass="16308">MPCRGIALMIGIPLRKEPAETTSEGSPAKKALKSPVNDVELGDAATDDVVAGGLDDGVDAETGYEVVSSDWPLQNPIRFATTKTDCSIVRFIPADCEMSFVKDEERNQTRFQTKCVQVGGILDAPLPSIPHGIPIHPDCYALVQPMLANLSL</sequence>